<dbReference type="GO" id="GO:0008233">
    <property type="term" value="F:peptidase activity"/>
    <property type="evidence" value="ECO:0007669"/>
    <property type="project" value="UniProtKB-KW"/>
</dbReference>
<dbReference type="InterPro" id="IPR004176">
    <property type="entry name" value="Clp_R_N"/>
</dbReference>
<dbReference type="OrthoDB" id="3628183at2"/>
<keyword evidence="4" id="KW-1185">Reference proteome</keyword>
<dbReference type="InterPro" id="IPR036628">
    <property type="entry name" value="Clp_N_dom_sf"/>
</dbReference>
<accession>A0A161HXN7</accession>
<sequence>MFERFTRDAREAVVGAQQVARETRSATIDTRHLLVSLVDGGGPVPDMLRSAGLRPDDVSARARRSLTSGEPLDADALAAVGVDLAEVRRQTDQVFGAGALDRAGRRPSRRGGHVPFARDAKKALELALREAVRLHDKGIGTRHLLLGLLRADSPGGRVLETALHDAGTDVPALRAAVERPDAA</sequence>
<evidence type="ECO:0000259" key="2">
    <source>
        <dbReference type="PROSITE" id="PS51903"/>
    </source>
</evidence>
<dbReference type="GO" id="GO:0006508">
    <property type="term" value="P:proteolysis"/>
    <property type="evidence" value="ECO:0007669"/>
    <property type="project" value="UniProtKB-KW"/>
</dbReference>
<organism evidence="3 4">
    <name type="scientific">Isoptericola dokdonensis DS-3</name>
    <dbReference type="NCBI Taxonomy" id="1300344"/>
    <lineage>
        <taxon>Bacteria</taxon>
        <taxon>Bacillati</taxon>
        <taxon>Actinomycetota</taxon>
        <taxon>Actinomycetes</taxon>
        <taxon>Micrococcales</taxon>
        <taxon>Promicromonosporaceae</taxon>
        <taxon>Isoptericola</taxon>
    </lineage>
</organism>
<dbReference type="PROSITE" id="PS51903">
    <property type="entry name" value="CLP_R"/>
    <property type="match status" value="1"/>
</dbReference>
<dbReference type="EMBL" id="CP014209">
    <property type="protein sequence ID" value="ANC31063.1"/>
    <property type="molecule type" value="Genomic_DNA"/>
</dbReference>
<feature type="domain" description="Clp R" evidence="2">
    <location>
        <begin position="2"/>
        <end position="183"/>
    </location>
</feature>
<dbReference type="PATRIC" id="fig|1300344.3.peg.1516"/>
<proteinExistence type="predicted"/>
<dbReference type="Gene3D" id="1.10.1780.10">
    <property type="entry name" value="Clp, N-terminal domain"/>
    <property type="match status" value="2"/>
</dbReference>
<keyword evidence="3" id="KW-0645">Protease</keyword>
<gene>
    <name evidence="3" type="primary">clpC1_1</name>
    <name evidence="3" type="ORF">I598_1510</name>
</gene>
<dbReference type="RefSeq" id="WP_068202432.1">
    <property type="nucleotide sequence ID" value="NZ_CP014209.1"/>
</dbReference>
<name>A0A161HXN7_9MICO</name>
<evidence type="ECO:0000256" key="1">
    <source>
        <dbReference type="PROSITE-ProRule" id="PRU01251"/>
    </source>
</evidence>
<dbReference type="KEGG" id="ido:I598_1510"/>
<evidence type="ECO:0000313" key="3">
    <source>
        <dbReference type="EMBL" id="ANC31063.1"/>
    </source>
</evidence>
<protein>
    <submittedName>
        <fullName evidence="3">ATP-dependent Clp protease ATP-binding subunit ClpC1</fullName>
    </submittedName>
</protein>
<reference evidence="3 4" key="1">
    <citation type="submission" date="2016-01" db="EMBL/GenBank/DDBJ databases">
        <title>Complete genome sequence of a soil Actinobacterium, Isoptericola dokdonensis DS-3.</title>
        <authorList>
            <person name="Kwon S.-K."/>
            <person name="Kim J.F."/>
        </authorList>
    </citation>
    <scope>NUCLEOTIDE SEQUENCE [LARGE SCALE GENOMIC DNA]</scope>
    <source>
        <strain evidence="3 4">DS-3</strain>
    </source>
</reference>
<keyword evidence="3" id="KW-0067">ATP-binding</keyword>
<dbReference type="SUPFAM" id="SSF81923">
    <property type="entry name" value="Double Clp-N motif"/>
    <property type="match status" value="2"/>
</dbReference>
<keyword evidence="1" id="KW-0677">Repeat</keyword>
<dbReference type="STRING" id="1300344.I598_1510"/>
<keyword evidence="3" id="KW-0378">Hydrolase</keyword>
<keyword evidence="3" id="KW-0547">Nucleotide-binding</keyword>
<dbReference type="Pfam" id="PF02861">
    <property type="entry name" value="Clp_N"/>
    <property type="match status" value="2"/>
</dbReference>
<dbReference type="GO" id="GO:0005524">
    <property type="term" value="F:ATP binding"/>
    <property type="evidence" value="ECO:0007669"/>
    <property type="project" value="UniProtKB-KW"/>
</dbReference>
<dbReference type="AlphaFoldDB" id="A0A161HXN7"/>
<evidence type="ECO:0000313" key="4">
    <source>
        <dbReference type="Proteomes" id="UP000076794"/>
    </source>
</evidence>
<dbReference type="Proteomes" id="UP000076794">
    <property type="component" value="Chromosome"/>
</dbReference>